<evidence type="ECO:0000313" key="9">
    <source>
        <dbReference type="EMBL" id="XBH21087.1"/>
    </source>
</evidence>
<reference evidence="9" key="1">
    <citation type="submission" date="2024-02" db="EMBL/GenBank/DDBJ databases">
        <title>Tomenella chthoni gen. nov. sp. nov., a member of the family Jonesiaceae isolated from bat guano.</title>
        <authorList>
            <person name="Miller S.L."/>
            <person name="King J."/>
            <person name="Sankaranarayanan K."/>
            <person name="Lawson P.A."/>
        </authorList>
    </citation>
    <scope>NUCLEOTIDE SEQUENCE</scope>
    <source>
        <strain evidence="9">BS-20</strain>
    </source>
</reference>
<comment type="subcellular location">
    <subcellularLocation>
        <location evidence="1">Cell membrane</location>
        <topology evidence="1">Multi-pass membrane protein</topology>
    </subcellularLocation>
</comment>
<evidence type="ECO:0000256" key="1">
    <source>
        <dbReference type="ARBA" id="ARBA00004651"/>
    </source>
</evidence>
<protein>
    <submittedName>
        <fullName evidence="9">ABC transporter permease</fullName>
    </submittedName>
</protein>
<keyword evidence="3" id="KW-1003">Cell membrane</keyword>
<keyword evidence="7 8" id="KW-0472">Membrane</keyword>
<feature type="transmembrane region" description="Helical" evidence="8">
    <location>
        <begin position="213"/>
        <end position="231"/>
    </location>
</feature>
<keyword evidence="6 8" id="KW-1133">Transmembrane helix</keyword>
<sequence length="326" mass="34594">MEKYLSAIILAYIVIVAVKNPLFFSPETLFDMIRSGSGVMLLALGVLLVLVSGGIDVSFTAVAIVSSYLSVLTILNLGIDNVILASIIAIAIGTGLGAINALLIHYLKLPTLIVTLGTMSVFHGLMAVLFGTKSYPLGQMPDSLANFGSANLFTVNTESGRYGLTVFLPIVVAAVVGIWFMLNRTLLGRSVYAIGSDEESASRLGISILKVKLFVYCTTGGLAGLMGIIYFSELKYVNPTSLVGTELMVIAAVVIGGAKLTGGEGTVLGTILGVVTVQLFDKTLVFLGLSSSWNDLFFGSVLLASLMVMYRRQRLADRRNLVFVAS</sequence>
<accession>A0AAU7DUW1</accession>
<evidence type="ECO:0000256" key="5">
    <source>
        <dbReference type="ARBA" id="ARBA00022692"/>
    </source>
</evidence>
<name>A0AAU7DUW1_9MICO</name>
<dbReference type="GO" id="GO:0022857">
    <property type="term" value="F:transmembrane transporter activity"/>
    <property type="evidence" value="ECO:0007669"/>
    <property type="project" value="InterPro"/>
</dbReference>
<dbReference type="AlphaFoldDB" id="A0AAU7DUW1"/>
<dbReference type="InterPro" id="IPR001851">
    <property type="entry name" value="ABC_transp_permease"/>
</dbReference>
<evidence type="ECO:0000256" key="3">
    <source>
        <dbReference type="ARBA" id="ARBA00022475"/>
    </source>
</evidence>
<proteinExistence type="predicted"/>
<dbReference type="PANTHER" id="PTHR32196">
    <property type="entry name" value="ABC TRANSPORTER PERMEASE PROTEIN YPHD-RELATED-RELATED"/>
    <property type="match status" value="1"/>
</dbReference>
<evidence type="ECO:0000256" key="8">
    <source>
        <dbReference type="SAM" id="Phobius"/>
    </source>
</evidence>
<organism evidence="9">
    <name type="scientific">Jonesiaceae bacterium BS-20</name>
    <dbReference type="NCBI Taxonomy" id="3120821"/>
    <lineage>
        <taxon>Bacteria</taxon>
        <taxon>Bacillati</taxon>
        <taxon>Actinomycetota</taxon>
        <taxon>Actinomycetes</taxon>
        <taxon>Micrococcales</taxon>
        <taxon>Jonesiaceae</taxon>
    </lineage>
</organism>
<evidence type="ECO:0000256" key="2">
    <source>
        <dbReference type="ARBA" id="ARBA00022448"/>
    </source>
</evidence>
<dbReference type="CDD" id="cd06579">
    <property type="entry name" value="TM_PBP1_transp_AraH_like"/>
    <property type="match status" value="1"/>
</dbReference>
<keyword evidence="5 8" id="KW-0812">Transmembrane</keyword>
<evidence type="ECO:0000256" key="4">
    <source>
        <dbReference type="ARBA" id="ARBA00022519"/>
    </source>
</evidence>
<evidence type="ECO:0000256" key="6">
    <source>
        <dbReference type="ARBA" id="ARBA00022989"/>
    </source>
</evidence>
<feature type="transmembrane region" description="Helical" evidence="8">
    <location>
        <begin position="162"/>
        <end position="182"/>
    </location>
</feature>
<keyword evidence="4" id="KW-0997">Cell inner membrane</keyword>
<dbReference type="Pfam" id="PF02653">
    <property type="entry name" value="BPD_transp_2"/>
    <property type="match status" value="1"/>
</dbReference>
<dbReference type="GO" id="GO:0005886">
    <property type="term" value="C:plasma membrane"/>
    <property type="evidence" value="ECO:0007669"/>
    <property type="project" value="UniProtKB-SubCell"/>
</dbReference>
<evidence type="ECO:0000256" key="7">
    <source>
        <dbReference type="ARBA" id="ARBA00023136"/>
    </source>
</evidence>
<feature type="transmembrane region" description="Helical" evidence="8">
    <location>
        <begin position="83"/>
        <end position="104"/>
    </location>
</feature>
<feature type="transmembrane region" description="Helical" evidence="8">
    <location>
        <begin position="7"/>
        <end position="26"/>
    </location>
</feature>
<gene>
    <name evidence="9" type="ORF">V5R04_12825</name>
</gene>
<dbReference type="EMBL" id="CP146203">
    <property type="protein sequence ID" value="XBH21087.1"/>
    <property type="molecule type" value="Genomic_DNA"/>
</dbReference>
<keyword evidence="2" id="KW-0813">Transport</keyword>
<feature type="transmembrane region" description="Helical" evidence="8">
    <location>
        <begin position="111"/>
        <end position="131"/>
    </location>
</feature>
<feature type="transmembrane region" description="Helical" evidence="8">
    <location>
        <begin position="293"/>
        <end position="310"/>
    </location>
</feature>
<feature type="transmembrane region" description="Helical" evidence="8">
    <location>
        <begin position="32"/>
        <end position="50"/>
    </location>
</feature>
<dbReference type="PANTHER" id="PTHR32196:SF21">
    <property type="entry name" value="ABC TRANSPORTER PERMEASE PROTEIN YPHD-RELATED"/>
    <property type="match status" value="1"/>
</dbReference>